<organism evidence="2 3">
    <name type="scientific">Melissococcus plutonius</name>
    <dbReference type="NCBI Taxonomy" id="33970"/>
    <lineage>
        <taxon>Bacteria</taxon>
        <taxon>Bacillati</taxon>
        <taxon>Bacillota</taxon>
        <taxon>Bacilli</taxon>
        <taxon>Lactobacillales</taxon>
        <taxon>Enterococcaceae</taxon>
        <taxon>Melissococcus</taxon>
    </lineage>
</organism>
<dbReference type="Pfam" id="PF14504">
    <property type="entry name" value="CAP_assoc_N"/>
    <property type="match status" value="1"/>
</dbReference>
<evidence type="ECO:0000259" key="1">
    <source>
        <dbReference type="Pfam" id="PF14504"/>
    </source>
</evidence>
<dbReference type="RefSeq" id="WP_015694811.1">
    <property type="nucleotide sequence ID" value="NZ_AP018492.1"/>
</dbReference>
<dbReference type="EMBL" id="AP018492">
    <property type="protein sequence ID" value="BBC60816.1"/>
    <property type="molecule type" value="Genomic_DNA"/>
</dbReference>
<dbReference type="GeneID" id="57043253"/>
<evidence type="ECO:0000313" key="2">
    <source>
        <dbReference type="EMBL" id="BBC60816.1"/>
    </source>
</evidence>
<dbReference type="InterPro" id="IPR035940">
    <property type="entry name" value="CAP_sf"/>
</dbReference>
<proteinExistence type="predicted"/>
<protein>
    <recommendedName>
        <fullName evidence="1">CAP-associated domain-containing protein</fullName>
    </recommendedName>
</protein>
<accession>A0A2Z5Y1X4</accession>
<dbReference type="Proteomes" id="UP000269226">
    <property type="component" value="Chromosome"/>
</dbReference>
<name>A0A2Z5Y1X4_9ENTE</name>
<dbReference type="InterPro" id="IPR029410">
    <property type="entry name" value="CAP_assoc"/>
</dbReference>
<reference evidence="2 3" key="1">
    <citation type="submission" date="2018-01" db="EMBL/GenBank/DDBJ databases">
        <title>Whole genome sequence of Melissococcus plutonius DAT561.</title>
        <authorList>
            <person name="Okumura K."/>
            <person name="Takamatsu D."/>
            <person name="Okura M."/>
        </authorList>
    </citation>
    <scope>NUCLEOTIDE SEQUENCE [LARGE SCALE GENOMIC DNA]</scope>
    <source>
        <strain evidence="2 3">DAT561</strain>
    </source>
</reference>
<dbReference type="AlphaFoldDB" id="A0A2Z5Y1X4"/>
<feature type="domain" description="CAP-associated" evidence="1">
    <location>
        <begin position="61"/>
        <end position="201"/>
    </location>
</feature>
<gene>
    <name evidence="2" type="ORF">DAT561_0697</name>
</gene>
<dbReference type="Gene3D" id="3.40.33.10">
    <property type="entry name" value="CAP"/>
    <property type="match status" value="1"/>
</dbReference>
<sequence length="369" mass="43165">MKRFLAFVFVLITIIILGYLQPIYFPVKKTEIAKVDTEQQSNFQQALPYEKLPTTGYADYIGKNSSFLINQLGMPSAKITANYNYECWQFNRSNGEYIEANVKDGKIAAIKVLNKTQETTPFHLGMTLSEVSHKITIYSNFNFSYNKKQYNLELTEEDMNYRPLIAFNNDTFAILFFGQGNKKLIGIIYLDKESLLTMLPYQLNKGQQLLPNKQQIGNYSKKQLIQVINRLRKAEKLPVYTENRDNQKQAELFIEEFNEKKTLFLSDERLRKLSEIQNSPFVNLNFSLSSEEVKQWLTIENMNQNNRTIIYQEPIYDPVFTLLSWFSDPLDYSKFNHKQKEMLSVALDNHSMLILIHRNIDEKSLNKGK</sequence>
<evidence type="ECO:0000313" key="3">
    <source>
        <dbReference type="Proteomes" id="UP000269226"/>
    </source>
</evidence>